<reference evidence="2" key="1">
    <citation type="submission" date="2020-05" db="EMBL/GenBank/DDBJ databases">
        <title>Phylogenomic resolution of chytrid fungi.</title>
        <authorList>
            <person name="Stajich J.E."/>
            <person name="Amses K."/>
            <person name="Simmons R."/>
            <person name="Seto K."/>
            <person name="Myers J."/>
            <person name="Bonds A."/>
            <person name="Quandt C.A."/>
            <person name="Barry K."/>
            <person name="Liu P."/>
            <person name="Grigoriev I."/>
            <person name="Longcore J.E."/>
            <person name="James T.Y."/>
        </authorList>
    </citation>
    <scope>NUCLEOTIDE SEQUENCE</scope>
    <source>
        <strain evidence="2">JEL0379</strain>
    </source>
</reference>
<keyword evidence="1" id="KW-0812">Transmembrane</keyword>
<gene>
    <name evidence="2" type="ORF">HDU87_002150</name>
</gene>
<evidence type="ECO:0000313" key="2">
    <source>
        <dbReference type="EMBL" id="KAJ3180271.1"/>
    </source>
</evidence>
<keyword evidence="3" id="KW-1185">Reference proteome</keyword>
<evidence type="ECO:0000313" key="3">
    <source>
        <dbReference type="Proteomes" id="UP001212152"/>
    </source>
</evidence>
<comment type="caution">
    <text evidence="2">The sequence shown here is derived from an EMBL/GenBank/DDBJ whole genome shotgun (WGS) entry which is preliminary data.</text>
</comment>
<protein>
    <submittedName>
        <fullName evidence="2">Uncharacterized protein</fullName>
    </submittedName>
</protein>
<name>A0AAD5TM68_9FUNG</name>
<dbReference type="EMBL" id="JADGJQ010000017">
    <property type="protein sequence ID" value="KAJ3180271.1"/>
    <property type="molecule type" value="Genomic_DNA"/>
</dbReference>
<keyword evidence="1" id="KW-0472">Membrane</keyword>
<dbReference type="AlphaFoldDB" id="A0AAD5TM68"/>
<keyword evidence="1" id="KW-1133">Transmembrane helix</keyword>
<dbReference type="Proteomes" id="UP001212152">
    <property type="component" value="Unassembled WGS sequence"/>
</dbReference>
<evidence type="ECO:0000256" key="1">
    <source>
        <dbReference type="SAM" id="Phobius"/>
    </source>
</evidence>
<organism evidence="2 3">
    <name type="scientific">Geranomyces variabilis</name>
    <dbReference type="NCBI Taxonomy" id="109894"/>
    <lineage>
        <taxon>Eukaryota</taxon>
        <taxon>Fungi</taxon>
        <taxon>Fungi incertae sedis</taxon>
        <taxon>Chytridiomycota</taxon>
        <taxon>Chytridiomycota incertae sedis</taxon>
        <taxon>Chytridiomycetes</taxon>
        <taxon>Spizellomycetales</taxon>
        <taxon>Powellomycetaceae</taxon>
        <taxon>Geranomyces</taxon>
    </lineage>
</organism>
<accession>A0AAD5TM68</accession>
<proteinExistence type="predicted"/>
<feature type="transmembrane region" description="Helical" evidence="1">
    <location>
        <begin position="25"/>
        <end position="45"/>
    </location>
</feature>
<sequence length="114" mass="12939">MAVTILDISFHHAHKHFESTTRLVGYLYVLIFLSLFPLTIVQSALEVELERKNTEPERKQLRDNANAVNAIFDEVERMRAAQGGKRPLKILAVGKKPLPIPANRHDEADTSSRH</sequence>